<sequence>MYLLGELTFHCSDKLSQVFPIFNILTVSYSSRTSPWFRLGVWHANVVVFATLQVRFHIRPGLYIRIYSFYLSYIYKVFKDSPYLNNIKLYFKKKIGFKEVKKKEKKDNKEDKEKSKEKSLEKLEKKKEKKEDNIVITFKAKGFIKLSLKILDIKIILIGKGIKLNSDTFNKVLVLSTLINYYLNLFIKTLLKTSIDLKKVLVNLYCNPLYSLKLDLIIRGLNTYYKLFISFKEFIKKENGRSYTAPNQLSEVAFNRVSLSEVLHRGFSNL</sequence>
<dbReference type="Proteomes" id="UP001172159">
    <property type="component" value="Unassembled WGS sequence"/>
</dbReference>
<evidence type="ECO:0000313" key="3">
    <source>
        <dbReference type="Proteomes" id="UP001172159"/>
    </source>
</evidence>
<accession>A0AA40BDR1</accession>
<dbReference type="AlphaFoldDB" id="A0AA40BDR1"/>
<reference evidence="2" key="1">
    <citation type="submission" date="2023-06" db="EMBL/GenBank/DDBJ databases">
        <title>Genome-scale phylogeny and comparative genomics of the fungal order Sordariales.</title>
        <authorList>
            <consortium name="Lawrence Berkeley National Laboratory"/>
            <person name="Hensen N."/>
            <person name="Bonometti L."/>
            <person name="Westerberg I."/>
            <person name="Brannstrom I.O."/>
            <person name="Guillou S."/>
            <person name="Cros-Aarteil S."/>
            <person name="Calhoun S."/>
            <person name="Haridas S."/>
            <person name="Kuo A."/>
            <person name="Mondo S."/>
            <person name="Pangilinan J."/>
            <person name="Riley R."/>
            <person name="Labutti K."/>
            <person name="Andreopoulos B."/>
            <person name="Lipzen A."/>
            <person name="Chen C."/>
            <person name="Yanf M."/>
            <person name="Daum C."/>
            <person name="Ng V."/>
            <person name="Clum A."/>
            <person name="Steindorff A."/>
            <person name="Ohm R."/>
            <person name="Martin F."/>
            <person name="Silar P."/>
            <person name="Natvig D."/>
            <person name="Lalanne C."/>
            <person name="Gautier V."/>
            <person name="Ament-Velasquez S.L."/>
            <person name="Kruys A."/>
            <person name="Hutchinson M.I."/>
            <person name="Powell A.J."/>
            <person name="Barry K."/>
            <person name="Miller A.N."/>
            <person name="Grigoriev I.V."/>
            <person name="Debuchy R."/>
            <person name="Gladieux P."/>
            <person name="Thoren M.H."/>
            <person name="Johannesson H."/>
        </authorList>
    </citation>
    <scope>NUCLEOTIDE SEQUENCE</scope>
    <source>
        <strain evidence="2">CBS 540.89</strain>
    </source>
</reference>
<dbReference type="EMBL" id="JAUKTV010000008">
    <property type="protein sequence ID" value="KAK0732387.1"/>
    <property type="molecule type" value="Genomic_DNA"/>
</dbReference>
<feature type="coiled-coil region" evidence="1">
    <location>
        <begin position="98"/>
        <end position="140"/>
    </location>
</feature>
<evidence type="ECO:0000313" key="2">
    <source>
        <dbReference type="EMBL" id="KAK0732387.1"/>
    </source>
</evidence>
<organism evidence="2 3">
    <name type="scientific">Apiosordaria backusii</name>
    <dbReference type="NCBI Taxonomy" id="314023"/>
    <lineage>
        <taxon>Eukaryota</taxon>
        <taxon>Fungi</taxon>
        <taxon>Dikarya</taxon>
        <taxon>Ascomycota</taxon>
        <taxon>Pezizomycotina</taxon>
        <taxon>Sordariomycetes</taxon>
        <taxon>Sordariomycetidae</taxon>
        <taxon>Sordariales</taxon>
        <taxon>Lasiosphaeriaceae</taxon>
        <taxon>Apiosordaria</taxon>
    </lineage>
</organism>
<evidence type="ECO:0000256" key="1">
    <source>
        <dbReference type="SAM" id="Coils"/>
    </source>
</evidence>
<name>A0AA40BDR1_9PEZI</name>
<proteinExistence type="predicted"/>
<keyword evidence="1" id="KW-0175">Coiled coil</keyword>
<comment type="caution">
    <text evidence="2">The sequence shown here is derived from an EMBL/GenBank/DDBJ whole genome shotgun (WGS) entry which is preliminary data.</text>
</comment>
<keyword evidence="3" id="KW-1185">Reference proteome</keyword>
<protein>
    <submittedName>
        <fullName evidence="2">Uncharacterized protein</fullName>
    </submittedName>
</protein>
<gene>
    <name evidence="2" type="ORF">B0T21DRAFT_349401</name>
</gene>